<evidence type="ECO:0000313" key="2">
    <source>
        <dbReference type="EMBL" id="CAH2034570.1"/>
    </source>
</evidence>
<feature type="compositionally biased region" description="Basic and acidic residues" evidence="1">
    <location>
        <begin position="83"/>
        <end position="92"/>
    </location>
</feature>
<keyword evidence="3" id="KW-1185">Reference proteome</keyword>
<protein>
    <submittedName>
        <fullName evidence="2">Uncharacterized protein</fullName>
    </submittedName>
</protein>
<dbReference type="Proteomes" id="UP000837857">
    <property type="component" value="Chromosome 1"/>
</dbReference>
<accession>A0ABN8HPL0</accession>
<gene>
    <name evidence="2" type="ORF">IPOD504_LOCUS191</name>
</gene>
<evidence type="ECO:0000256" key="1">
    <source>
        <dbReference type="SAM" id="MobiDB-lite"/>
    </source>
</evidence>
<feature type="non-terminal residue" evidence="2">
    <location>
        <position position="98"/>
    </location>
</feature>
<sequence length="98" mass="10787">MDGPAENLEGISVSGDADFNPQKTYSNVTSAFRLARKAKVRKHTGHADPTAKLIAYPQEQIQTKSENNPRSKPLKKRTQAQHNFERPNKGDEALGVTG</sequence>
<feature type="region of interest" description="Disordered" evidence="1">
    <location>
        <begin position="1"/>
        <end position="23"/>
    </location>
</feature>
<feature type="compositionally biased region" description="Polar residues" evidence="1">
    <location>
        <begin position="59"/>
        <end position="70"/>
    </location>
</feature>
<dbReference type="EMBL" id="OW152813">
    <property type="protein sequence ID" value="CAH2034570.1"/>
    <property type="molecule type" value="Genomic_DNA"/>
</dbReference>
<reference evidence="2" key="1">
    <citation type="submission" date="2022-03" db="EMBL/GenBank/DDBJ databases">
        <authorList>
            <person name="Martin H S."/>
        </authorList>
    </citation>
    <scope>NUCLEOTIDE SEQUENCE</scope>
</reference>
<organism evidence="2 3">
    <name type="scientific">Iphiclides podalirius</name>
    <name type="common">scarce swallowtail</name>
    <dbReference type="NCBI Taxonomy" id="110791"/>
    <lineage>
        <taxon>Eukaryota</taxon>
        <taxon>Metazoa</taxon>
        <taxon>Ecdysozoa</taxon>
        <taxon>Arthropoda</taxon>
        <taxon>Hexapoda</taxon>
        <taxon>Insecta</taxon>
        <taxon>Pterygota</taxon>
        <taxon>Neoptera</taxon>
        <taxon>Endopterygota</taxon>
        <taxon>Lepidoptera</taxon>
        <taxon>Glossata</taxon>
        <taxon>Ditrysia</taxon>
        <taxon>Papilionoidea</taxon>
        <taxon>Papilionidae</taxon>
        <taxon>Papilioninae</taxon>
        <taxon>Iphiclides</taxon>
    </lineage>
</organism>
<evidence type="ECO:0000313" key="3">
    <source>
        <dbReference type="Proteomes" id="UP000837857"/>
    </source>
</evidence>
<feature type="region of interest" description="Disordered" evidence="1">
    <location>
        <begin position="40"/>
        <end position="98"/>
    </location>
</feature>
<proteinExistence type="predicted"/>
<name>A0ABN8HPL0_9NEOP</name>